<dbReference type="EMBL" id="VAUP01000009">
    <property type="protein sequence ID" value="TLX44400.1"/>
    <property type="molecule type" value="Genomic_DNA"/>
</dbReference>
<sequence length="114" mass="11714">MTQVATPSAGPRPTPLHPLPHCVRATALADDPAGGGALLRATLAGALLCALAACAGTEGLPGLTPPQTNVREVPDNAFPTIGTTAPSKRPPPLTPEAQQKLQRDLENLARTQEK</sequence>
<dbReference type="OrthoDB" id="9968435at2"/>
<name>A0A6C1KJL4_XANAU</name>
<dbReference type="AlphaFoldDB" id="A0A6C1KJL4"/>
<evidence type="ECO:0000313" key="2">
    <source>
        <dbReference type="EMBL" id="TLX44400.1"/>
    </source>
</evidence>
<reference evidence="2 3" key="1">
    <citation type="submission" date="2019-05" db="EMBL/GenBank/DDBJ databases">
        <authorList>
            <person name="Zhou X."/>
        </authorList>
    </citation>
    <scope>NUCLEOTIDE SEQUENCE [LARGE SCALE GENOMIC DNA]</scope>
    <source>
        <strain evidence="2 3">DSM 432</strain>
    </source>
</reference>
<organism evidence="2 3">
    <name type="scientific">Xanthobacter autotrophicus</name>
    <dbReference type="NCBI Taxonomy" id="280"/>
    <lineage>
        <taxon>Bacteria</taxon>
        <taxon>Pseudomonadati</taxon>
        <taxon>Pseudomonadota</taxon>
        <taxon>Alphaproteobacteria</taxon>
        <taxon>Hyphomicrobiales</taxon>
        <taxon>Xanthobacteraceae</taxon>
        <taxon>Xanthobacter</taxon>
    </lineage>
</organism>
<gene>
    <name evidence="2" type="ORF">FBQ73_03275</name>
</gene>
<feature type="region of interest" description="Disordered" evidence="1">
    <location>
        <begin position="62"/>
        <end position="114"/>
    </location>
</feature>
<dbReference type="Proteomes" id="UP000305131">
    <property type="component" value="Unassembled WGS sequence"/>
</dbReference>
<protein>
    <submittedName>
        <fullName evidence="2">Uncharacterized protein</fullName>
    </submittedName>
</protein>
<evidence type="ECO:0000313" key="3">
    <source>
        <dbReference type="Proteomes" id="UP000305131"/>
    </source>
</evidence>
<dbReference type="GeneID" id="95772476"/>
<comment type="caution">
    <text evidence="2">The sequence shown here is derived from an EMBL/GenBank/DDBJ whole genome shotgun (WGS) entry which is preliminary data.</text>
</comment>
<accession>A0A6C1KJL4</accession>
<feature type="compositionally biased region" description="Basic and acidic residues" evidence="1">
    <location>
        <begin position="101"/>
        <end position="114"/>
    </location>
</feature>
<evidence type="ECO:0000256" key="1">
    <source>
        <dbReference type="SAM" id="MobiDB-lite"/>
    </source>
</evidence>
<proteinExistence type="predicted"/>
<dbReference type="RefSeq" id="WP_138398098.1">
    <property type="nucleotide sequence ID" value="NZ_JBAFVI010000013.1"/>
</dbReference>